<dbReference type="SUPFAM" id="SSF52980">
    <property type="entry name" value="Restriction endonuclease-like"/>
    <property type="match status" value="1"/>
</dbReference>
<reference evidence="3 4" key="1">
    <citation type="submission" date="2023-07" db="EMBL/GenBank/DDBJ databases">
        <title>Genomic Encyclopedia of Type Strains, Phase IV (KMG-IV): sequencing the most valuable type-strain genomes for metagenomic binning, comparative biology and taxonomic classification.</title>
        <authorList>
            <person name="Goeker M."/>
        </authorList>
    </citation>
    <scope>NUCLEOTIDE SEQUENCE [LARGE SCALE GENOMIC DNA]</scope>
    <source>
        <strain evidence="3 4">DSM 19619</strain>
    </source>
</reference>
<dbReference type="EMBL" id="JAUSVX010000012">
    <property type="protein sequence ID" value="MDQ0472492.1"/>
    <property type="molecule type" value="Genomic_DNA"/>
</dbReference>
<dbReference type="PANTHER" id="PTHR34039:SF1">
    <property type="entry name" value="UPF0102 PROTEIN YRAN"/>
    <property type="match status" value="1"/>
</dbReference>
<comment type="caution">
    <text evidence="3">The sequence shown here is derived from an EMBL/GenBank/DDBJ whole genome shotgun (WGS) entry which is preliminary data.</text>
</comment>
<protein>
    <recommendedName>
        <fullName evidence="2">UPF0102 protein QO011_005521</fullName>
    </recommendedName>
</protein>
<proteinExistence type="inferred from homology"/>
<dbReference type="Pfam" id="PF02021">
    <property type="entry name" value="UPF0102"/>
    <property type="match status" value="1"/>
</dbReference>
<dbReference type="PANTHER" id="PTHR34039">
    <property type="entry name" value="UPF0102 PROTEIN YRAN"/>
    <property type="match status" value="1"/>
</dbReference>
<keyword evidence="3" id="KW-0378">Hydrolase</keyword>
<keyword evidence="4" id="KW-1185">Reference proteome</keyword>
<dbReference type="Gene3D" id="3.40.1350.10">
    <property type="match status" value="1"/>
</dbReference>
<dbReference type="GO" id="GO:0004519">
    <property type="term" value="F:endonuclease activity"/>
    <property type="evidence" value="ECO:0007669"/>
    <property type="project" value="UniProtKB-KW"/>
</dbReference>
<dbReference type="NCBIfam" id="NF009151">
    <property type="entry name" value="PRK12497.1-5"/>
    <property type="match status" value="1"/>
</dbReference>
<accession>A0ABU0JDY0</accession>
<gene>
    <name evidence="3" type="ORF">QO011_005521</name>
</gene>
<evidence type="ECO:0000313" key="4">
    <source>
        <dbReference type="Proteomes" id="UP001242480"/>
    </source>
</evidence>
<sequence length="123" mass="13719">MTDLAGRRRAFRFGLGAEGRAALLLRLKGYRILARRFRTAGGEADLVALRGETIVFVEVKARGELAAAQEAITPAQRRRIAAAARAWLTRHPDDARLTLRFDAVFVAPRRWPLHVVNAFEADI</sequence>
<dbReference type="InterPro" id="IPR011856">
    <property type="entry name" value="tRNA_endonuc-like_dom_sf"/>
</dbReference>
<evidence type="ECO:0000256" key="1">
    <source>
        <dbReference type="ARBA" id="ARBA00006738"/>
    </source>
</evidence>
<keyword evidence="3" id="KW-0540">Nuclease</keyword>
<keyword evidence="3" id="KW-0255">Endonuclease</keyword>
<comment type="similarity">
    <text evidence="1 2">Belongs to the UPF0102 family.</text>
</comment>
<dbReference type="RefSeq" id="WP_307279394.1">
    <property type="nucleotide sequence ID" value="NZ_JAUSVX010000012.1"/>
</dbReference>
<organism evidence="3 4">
    <name type="scientific">Labrys wisconsinensis</name>
    <dbReference type="NCBI Taxonomy" id="425677"/>
    <lineage>
        <taxon>Bacteria</taxon>
        <taxon>Pseudomonadati</taxon>
        <taxon>Pseudomonadota</taxon>
        <taxon>Alphaproteobacteria</taxon>
        <taxon>Hyphomicrobiales</taxon>
        <taxon>Xanthobacteraceae</taxon>
        <taxon>Labrys</taxon>
    </lineage>
</organism>
<dbReference type="InterPro" id="IPR003509">
    <property type="entry name" value="UPF0102_YraN-like"/>
</dbReference>
<evidence type="ECO:0000256" key="2">
    <source>
        <dbReference type="HAMAP-Rule" id="MF_00048"/>
    </source>
</evidence>
<evidence type="ECO:0000313" key="3">
    <source>
        <dbReference type="EMBL" id="MDQ0472492.1"/>
    </source>
</evidence>
<name>A0ABU0JDY0_9HYPH</name>
<dbReference type="HAMAP" id="MF_00048">
    <property type="entry name" value="UPF0102"/>
    <property type="match status" value="1"/>
</dbReference>
<dbReference type="InterPro" id="IPR011335">
    <property type="entry name" value="Restrct_endonuc-II-like"/>
</dbReference>
<dbReference type="Proteomes" id="UP001242480">
    <property type="component" value="Unassembled WGS sequence"/>
</dbReference>